<dbReference type="RefSeq" id="XP_018137657.1">
    <property type="nucleotide sequence ID" value="XM_018283324.1"/>
</dbReference>
<feature type="transmembrane region" description="Helical" evidence="7">
    <location>
        <begin position="120"/>
        <end position="139"/>
    </location>
</feature>
<feature type="domain" description="Rhodopsin" evidence="8">
    <location>
        <begin position="26"/>
        <end position="271"/>
    </location>
</feature>
<evidence type="ECO:0000313" key="9">
    <source>
        <dbReference type="EMBL" id="OAQ59664.1"/>
    </source>
</evidence>
<proteinExistence type="inferred from homology"/>
<protein>
    <submittedName>
        <fullName evidence="9">Cation-transporting ATPase 4</fullName>
    </submittedName>
</protein>
<feature type="region of interest" description="Disordered" evidence="6">
    <location>
        <begin position="334"/>
        <end position="373"/>
    </location>
</feature>
<dbReference type="OrthoDB" id="3936451at2759"/>
<dbReference type="InterPro" id="IPR049326">
    <property type="entry name" value="Rhodopsin_dom_fungi"/>
</dbReference>
<evidence type="ECO:0000256" key="6">
    <source>
        <dbReference type="SAM" id="MobiDB-lite"/>
    </source>
</evidence>
<gene>
    <name evidence="9" type="ORF">VFPPC_03872</name>
</gene>
<feature type="transmembrane region" description="Helical" evidence="7">
    <location>
        <begin position="174"/>
        <end position="196"/>
    </location>
</feature>
<feature type="transmembrane region" description="Helical" evidence="7">
    <location>
        <begin position="246"/>
        <end position="265"/>
    </location>
</feature>
<dbReference type="AlphaFoldDB" id="A0A179F2J8"/>
<evidence type="ECO:0000256" key="7">
    <source>
        <dbReference type="SAM" id="Phobius"/>
    </source>
</evidence>
<keyword evidence="10" id="KW-1185">Reference proteome</keyword>
<sequence>MGNDRGPQMTGVIITLFVTSIITGVLRFYTHGVIIKRFFAEDYITFFTLLLYTGYTTVSLLAVAHGLGKHNVDVPPEDRPTAIMYRWLASLFYIVISLLTKWIVGLFLLRICPRKRWRQITIWTILGSVTVFSILYFFFDIFSCQPVTYEWTRYNPVPAEGTCNATTFATVTTYIAAVLNIVADWVLPALPATLVWKSQIEHRMKISIIALLCLGSTASIATIVRIPYADGILDNPDYLYTFTDLGIWSTVEIGVALTASNLATLKPLMRKLRVFKSMSSITHYGSKSQPVGGAGGTAGHAPSRSKSFVNGNNHITITGAASARESRGVRWNRRESMELELVDKRDGTSSEGKSDVEKSRDSNGGEVPSWLNV</sequence>
<evidence type="ECO:0000256" key="4">
    <source>
        <dbReference type="ARBA" id="ARBA00023136"/>
    </source>
</evidence>
<dbReference type="KEGG" id="pchm:VFPPC_03872"/>
<dbReference type="GeneID" id="28847318"/>
<evidence type="ECO:0000313" key="10">
    <source>
        <dbReference type="Proteomes" id="UP000078397"/>
    </source>
</evidence>
<evidence type="ECO:0000259" key="8">
    <source>
        <dbReference type="Pfam" id="PF20684"/>
    </source>
</evidence>
<feature type="transmembrane region" description="Helical" evidence="7">
    <location>
        <begin position="42"/>
        <end position="67"/>
    </location>
</feature>
<name>A0A179F2J8_METCM</name>
<evidence type="ECO:0000256" key="2">
    <source>
        <dbReference type="ARBA" id="ARBA00022692"/>
    </source>
</evidence>
<comment type="similarity">
    <text evidence="5">Belongs to the SAT4 family.</text>
</comment>
<evidence type="ECO:0000256" key="5">
    <source>
        <dbReference type="ARBA" id="ARBA00038359"/>
    </source>
</evidence>
<feature type="transmembrane region" description="Helical" evidence="7">
    <location>
        <begin position="208"/>
        <end position="226"/>
    </location>
</feature>
<feature type="region of interest" description="Disordered" evidence="6">
    <location>
        <begin position="286"/>
        <end position="310"/>
    </location>
</feature>
<dbReference type="PANTHER" id="PTHR33048:SF96">
    <property type="entry name" value="INTEGRAL MEMBRANE PROTEIN"/>
    <property type="match status" value="1"/>
</dbReference>
<keyword evidence="3 7" id="KW-1133">Transmembrane helix</keyword>
<evidence type="ECO:0000256" key="1">
    <source>
        <dbReference type="ARBA" id="ARBA00004141"/>
    </source>
</evidence>
<feature type="transmembrane region" description="Helical" evidence="7">
    <location>
        <begin position="87"/>
        <end position="108"/>
    </location>
</feature>
<comment type="caution">
    <text evidence="9">The sequence shown here is derived from an EMBL/GenBank/DDBJ whole genome shotgun (WGS) entry which is preliminary data.</text>
</comment>
<feature type="compositionally biased region" description="Basic and acidic residues" evidence="6">
    <location>
        <begin position="334"/>
        <end position="363"/>
    </location>
</feature>
<dbReference type="STRING" id="1380566.A0A179F2J8"/>
<keyword evidence="2 7" id="KW-0812">Transmembrane</keyword>
<comment type="subcellular location">
    <subcellularLocation>
        <location evidence="1">Membrane</location>
        <topology evidence="1">Multi-pass membrane protein</topology>
    </subcellularLocation>
</comment>
<evidence type="ECO:0000256" key="3">
    <source>
        <dbReference type="ARBA" id="ARBA00022989"/>
    </source>
</evidence>
<dbReference type="Proteomes" id="UP000078397">
    <property type="component" value="Unassembled WGS sequence"/>
</dbReference>
<dbReference type="InterPro" id="IPR052337">
    <property type="entry name" value="SAT4-like"/>
</dbReference>
<accession>A0A179F2J8</accession>
<keyword evidence="4 7" id="KW-0472">Membrane</keyword>
<dbReference type="Pfam" id="PF20684">
    <property type="entry name" value="Fung_rhodopsin"/>
    <property type="match status" value="1"/>
</dbReference>
<dbReference type="EMBL" id="LSBJ02000002">
    <property type="protein sequence ID" value="OAQ59664.1"/>
    <property type="molecule type" value="Genomic_DNA"/>
</dbReference>
<organism evidence="9 10">
    <name type="scientific">Pochonia chlamydosporia 170</name>
    <dbReference type="NCBI Taxonomy" id="1380566"/>
    <lineage>
        <taxon>Eukaryota</taxon>
        <taxon>Fungi</taxon>
        <taxon>Dikarya</taxon>
        <taxon>Ascomycota</taxon>
        <taxon>Pezizomycotina</taxon>
        <taxon>Sordariomycetes</taxon>
        <taxon>Hypocreomycetidae</taxon>
        <taxon>Hypocreales</taxon>
        <taxon>Clavicipitaceae</taxon>
        <taxon>Pochonia</taxon>
    </lineage>
</organism>
<dbReference type="GO" id="GO:0016020">
    <property type="term" value="C:membrane"/>
    <property type="evidence" value="ECO:0007669"/>
    <property type="project" value="UniProtKB-SubCell"/>
</dbReference>
<dbReference type="PANTHER" id="PTHR33048">
    <property type="entry name" value="PTH11-LIKE INTEGRAL MEMBRANE PROTEIN (AFU_ORTHOLOGUE AFUA_5G11245)"/>
    <property type="match status" value="1"/>
</dbReference>
<feature type="transmembrane region" description="Helical" evidence="7">
    <location>
        <begin position="12"/>
        <end position="30"/>
    </location>
</feature>
<reference evidence="9 10" key="1">
    <citation type="journal article" date="2016" name="PLoS Pathog.">
        <title>Biosynthesis of antibiotic leucinostatins in bio-control fungus Purpureocillium lilacinum and their inhibition on phytophthora revealed by genome mining.</title>
        <authorList>
            <person name="Wang G."/>
            <person name="Liu Z."/>
            <person name="Lin R."/>
            <person name="Li E."/>
            <person name="Mao Z."/>
            <person name="Ling J."/>
            <person name="Yang Y."/>
            <person name="Yin W.B."/>
            <person name="Xie B."/>
        </authorList>
    </citation>
    <scope>NUCLEOTIDE SEQUENCE [LARGE SCALE GENOMIC DNA]</scope>
    <source>
        <strain evidence="9">170</strain>
    </source>
</reference>